<name>A0A438GSM3_VITVI</name>
<feature type="repeat" description="TPR" evidence="1">
    <location>
        <begin position="498"/>
        <end position="531"/>
    </location>
</feature>
<protein>
    <submittedName>
        <fullName evidence="2">Putative ribonuclease H protein</fullName>
    </submittedName>
</protein>
<comment type="caution">
    <text evidence="2">The sequence shown here is derived from an EMBL/GenBank/DDBJ whole genome shotgun (WGS) entry which is preliminary data.</text>
</comment>
<dbReference type="Gene3D" id="1.25.40.10">
    <property type="entry name" value="Tetratricopeptide repeat domain"/>
    <property type="match status" value="2"/>
</dbReference>
<dbReference type="Proteomes" id="UP000288805">
    <property type="component" value="Unassembled WGS sequence"/>
</dbReference>
<accession>A0A438GSM3</accession>
<dbReference type="InterPro" id="IPR011990">
    <property type="entry name" value="TPR-like_helical_dom_sf"/>
</dbReference>
<dbReference type="InterPro" id="IPR019734">
    <property type="entry name" value="TPR_rpt"/>
</dbReference>
<keyword evidence="1" id="KW-0802">TPR repeat</keyword>
<evidence type="ECO:0000313" key="2">
    <source>
        <dbReference type="EMBL" id="RVW75182.1"/>
    </source>
</evidence>
<dbReference type="EMBL" id="QGNW01000356">
    <property type="protein sequence ID" value="RVW75182.1"/>
    <property type="molecule type" value="Genomic_DNA"/>
</dbReference>
<proteinExistence type="predicted"/>
<sequence length="592" mass="66822">MGMKVLSALIRRAVEGGFISGCKIRRGSGQVVNISHLLFADDTIVFCEARKEDMAYLSWILCWFEAASGLRINLVKSEIIPVGEVEEILEMAVELGCKIGQLPSTYLGLPLGASNKASCVWDGVEERMRWKLALWKRIVARRLEKLQRDFLWGGGSTERKTHLVNWEMVCVGKEKGGLGLRKLVPLNKALLGKWVWRFARAKDELWKQVLVAKYGQEEFGWRTKKANGAFGVGVWKEILKEADWCWENMTFKVGKGTRIRFWTDPWCGDVELSLRFPQLFAAAAQRNATVGDMWDQKSGQGGWNLRFIRGFNDWELDMVGKNGKFGVKEAYGLMISPTVLMFPKNGIWVENVPSKLAFFAWEATWGRASKQNALKVPSKNEGHNPGLILRATSGVDKSSKFVFYVTNIPISIIYLYLNQAIAEDPDDAVQWHQLGLHNLCVQQFKTSQKYLKAAVARSKECSYMWSNLGISLQLSEEPAQAEQVYKRALSLVTPQQAYTIFSNLGNLYRQQKKYQSAKAMFTKSLELQPGYAPAYNNLGLVFIAEGRWKEAEFCFNKALQADPLLDAAKSNMIKAAAMSRVCQHLSSCSLQD</sequence>
<dbReference type="SMART" id="SM00028">
    <property type="entry name" value="TPR"/>
    <property type="match status" value="4"/>
</dbReference>
<evidence type="ECO:0000256" key="1">
    <source>
        <dbReference type="PROSITE-ProRule" id="PRU00339"/>
    </source>
</evidence>
<organism evidence="2 3">
    <name type="scientific">Vitis vinifera</name>
    <name type="common">Grape</name>
    <dbReference type="NCBI Taxonomy" id="29760"/>
    <lineage>
        <taxon>Eukaryota</taxon>
        <taxon>Viridiplantae</taxon>
        <taxon>Streptophyta</taxon>
        <taxon>Embryophyta</taxon>
        <taxon>Tracheophyta</taxon>
        <taxon>Spermatophyta</taxon>
        <taxon>Magnoliopsida</taxon>
        <taxon>eudicotyledons</taxon>
        <taxon>Gunneridae</taxon>
        <taxon>Pentapetalae</taxon>
        <taxon>rosids</taxon>
        <taxon>Vitales</taxon>
        <taxon>Vitaceae</taxon>
        <taxon>Viteae</taxon>
        <taxon>Vitis</taxon>
    </lineage>
</organism>
<dbReference type="PROSITE" id="PS50005">
    <property type="entry name" value="TPR"/>
    <property type="match status" value="2"/>
</dbReference>
<dbReference type="PANTHER" id="PTHR45523:SF1">
    <property type="entry name" value="TETRATRICOPEPTIDE REPEAT (TPR)-CONTAINING PROTEIN"/>
    <property type="match status" value="1"/>
</dbReference>
<dbReference type="PANTHER" id="PTHR45523">
    <property type="entry name" value="TETRATRICOPEPTIDE REPEAT (TPR)-CONTAINING PROTEIN-RELATED"/>
    <property type="match status" value="1"/>
</dbReference>
<dbReference type="SUPFAM" id="SSF48452">
    <property type="entry name" value="TPR-like"/>
    <property type="match status" value="1"/>
</dbReference>
<dbReference type="AlphaFoldDB" id="A0A438GSM3"/>
<feature type="repeat" description="TPR" evidence="1">
    <location>
        <begin position="532"/>
        <end position="565"/>
    </location>
</feature>
<reference evidence="2 3" key="1">
    <citation type="journal article" date="2018" name="PLoS Genet.">
        <title>Population sequencing reveals clonal diversity and ancestral inbreeding in the grapevine cultivar Chardonnay.</title>
        <authorList>
            <person name="Roach M.J."/>
            <person name="Johnson D.L."/>
            <person name="Bohlmann J."/>
            <person name="van Vuuren H.J."/>
            <person name="Jones S.J."/>
            <person name="Pretorius I.S."/>
            <person name="Schmidt S.A."/>
            <person name="Borneman A.R."/>
        </authorList>
    </citation>
    <scope>NUCLEOTIDE SEQUENCE [LARGE SCALE GENOMIC DNA]</scope>
    <source>
        <strain evidence="3">cv. Chardonnay</strain>
        <tissue evidence="2">Leaf</tissue>
    </source>
</reference>
<dbReference type="PROSITE" id="PS50293">
    <property type="entry name" value="TPR_REGION"/>
    <property type="match status" value="1"/>
</dbReference>
<gene>
    <name evidence="2" type="primary">VvCHDp000001_486</name>
    <name evidence="2" type="ORF">CK203_053880</name>
</gene>
<evidence type="ECO:0000313" key="3">
    <source>
        <dbReference type="Proteomes" id="UP000288805"/>
    </source>
</evidence>
<dbReference type="Pfam" id="PF13424">
    <property type="entry name" value="TPR_12"/>
    <property type="match status" value="1"/>
</dbReference>